<evidence type="ECO:0000259" key="2">
    <source>
        <dbReference type="Pfam" id="PF15648"/>
    </source>
</evidence>
<comment type="caution">
    <text evidence="3">The sequence shown here is derived from an EMBL/GenBank/DDBJ whole genome shotgun (WGS) entry which is preliminary data.</text>
</comment>
<dbReference type="GO" id="GO:0004519">
    <property type="term" value="F:endonuclease activity"/>
    <property type="evidence" value="ECO:0007669"/>
    <property type="project" value="UniProtKB-KW"/>
</dbReference>
<protein>
    <submittedName>
        <fullName evidence="3">Restriction endonuclease fold toxin 5 domain-containing protein</fullName>
    </submittedName>
</protein>
<keyword evidence="4" id="KW-1185">Reference proteome</keyword>
<dbReference type="InterPro" id="IPR028904">
    <property type="entry name" value="Tox-REase-5_dom"/>
</dbReference>
<evidence type="ECO:0000256" key="1">
    <source>
        <dbReference type="SAM" id="MobiDB-lite"/>
    </source>
</evidence>
<keyword evidence="3" id="KW-0378">Hydrolase</keyword>
<dbReference type="RefSeq" id="WP_230561090.1">
    <property type="nucleotide sequence ID" value="NZ_JAJITC010000004.1"/>
</dbReference>
<keyword evidence="3" id="KW-0540">Nuclease</keyword>
<feature type="compositionally biased region" description="Gly residues" evidence="1">
    <location>
        <begin position="37"/>
        <end position="47"/>
    </location>
</feature>
<sequence>MGIPLPATLATAINALVQTAPMPLPLPRPGTTSGPMDGAGVGMGADSGLGSLPRDRSRERERACKCPPEKGAKVKKNHSMNPEPRRYQARITGFEYGITTDGKGHETNKGWNMEWAWQPSGEPEPMNFDGFVKAQCLLQETKGNYDQLLEKFFDENGDPKYNFDGFTTTKNQIFKQGRVVRQNPPTRLMWYFQTPEARAYLMDTLTRAGVPSVYQP</sequence>
<evidence type="ECO:0000313" key="3">
    <source>
        <dbReference type="EMBL" id="MCC8402239.1"/>
    </source>
</evidence>
<reference evidence="3 4" key="1">
    <citation type="submission" date="2021-11" db="EMBL/GenBank/DDBJ databases">
        <authorList>
            <person name="Oh E.-T."/>
            <person name="Kim S.-B."/>
        </authorList>
    </citation>
    <scope>NUCLEOTIDE SEQUENCE [LARGE SCALE GENOMIC DNA]</scope>
    <source>
        <strain evidence="3 4">MMS20-SJTN17</strain>
    </source>
</reference>
<evidence type="ECO:0000313" key="4">
    <source>
        <dbReference type="Proteomes" id="UP001430614"/>
    </source>
</evidence>
<feature type="domain" description="Tox-REase-5" evidence="2">
    <location>
        <begin position="85"/>
        <end position="194"/>
    </location>
</feature>
<dbReference type="Proteomes" id="UP001430614">
    <property type="component" value="Unassembled WGS sequence"/>
</dbReference>
<proteinExistence type="predicted"/>
<name>A0ABS8KCQ9_9BURK</name>
<accession>A0ABS8KCQ9</accession>
<dbReference type="EMBL" id="JAJITC010000004">
    <property type="protein sequence ID" value="MCC8402239.1"/>
    <property type="molecule type" value="Genomic_DNA"/>
</dbReference>
<feature type="region of interest" description="Disordered" evidence="1">
    <location>
        <begin position="22"/>
        <end position="64"/>
    </location>
</feature>
<feature type="compositionally biased region" description="Basic and acidic residues" evidence="1">
    <location>
        <begin position="53"/>
        <end position="64"/>
    </location>
</feature>
<keyword evidence="3" id="KW-0255">Endonuclease</keyword>
<dbReference type="Pfam" id="PF15648">
    <property type="entry name" value="Tox-REase-5"/>
    <property type="match status" value="1"/>
</dbReference>
<organism evidence="3 4">
    <name type="scientific">Paraburkholderia translucens</name>
    <dbReference type="NCBI Taxonomy" id="2886945"/>
    <lineage>
        <taxon>Bacteria</taxon>
        <taxon>Pseudomonadati</taxon>
        <taxon>Pseudomonadota</taxon>
        <taxon>Betaproteobacteria</taxon>
        <taxon>Burkholderiales</taxon>
        <taxon>Burkholderiaceae</taxon>
        <taxon>Paraburkholderia</taxon>
    </lineage>
</organism>
<gene>
    <name evidence="3" type="ORF">LJ655_10090</name>
</gene>